<evidence type="ECO:0000256" key="4">
    <source>
        <dbReference type="ARBA" id="ARBA00023242"/>
    </source>
</evidence>
<dbReference type="OrthoDB" id="2571985at2759"/>
<feature type="region of interest" description="Disordered" evidence="5">
    <location>
        <begin position="689"/>
        <end position="715"/>
    </location>
</feature>
<evidence type="ECO:0000313" key="9">
    <source>
        <dbReference type="Proteomes" id="UP000736672"/>
    </source>
</evidence>
<keyword evidence="4" id="KW-0539">Nucleus</keyword>
<feature type="region of interest" description="Disordered" evidence="5">
    <location>
        <begin position="1"/>
        <end position="30"/>
    </location>
</feature>
<dbReference type="SUPFAM" id="SSF57701">
    <property type="entry name" value="Zn2/Cys6 DNA-binding domain"/>
    <property type="match status" value="1"/>
</dbReference>
<name>A0A9P9FZ11_FUSSL</name>
<proteinExistence type="predicted"/>
<dbReference type="PANTHER" id="PTHR47424">
    <property type="entry name" value="REGULATORY PROTEIN GAL4"/>
    <property type="match status" value="1"/>
</dbReference>
<dbReference type="GO" id="GO:0005634">
    <property type="term" value="C:nucleus"/>
    <property type="evidence" value="ECO:0007669"/>
    <property type="project" value="TreeGrafter"/>
</dbReference>
<dbReference type="AlphaFoldDB" id="A0A9P9FZ11"/>
<dbReference type="CDD" id="cd12148">
    <property type="entry name" value="fungal_TF_MHR"/>
    <property type="match status" value="1"/>
</dbReference>
<dbReference type="InterPro" id="IPR036864">
    <property type="entry name" value="Zn2-C6_fun-type_DNA-bd_sf"/>
</dbReference>
<evidence type="ECO:0000256" key="6">
    <source>
        <dbReference type="SAM" id="Phobius"/>
    </source>
</evidence>
<dbReference type="Proteomes" id="UP000736672">
    <property type="component" value="Unassembled WGS sequence"/>
</dbReference>
<dbReference type="PROSITE" id="PS50048">
    <property type="entry name" value="ZN2_CY6_FUNGAL_2"/>
    <property type="match status" value="1"/>
</dbReference>
<evidence type="ECO:0000259" key="7">
    <source>
        <dbReference type="PROSITE" id="PS50048"/>
    </source>
</evidence>
<dbReference type="GO" id="GO:0000435">
    <property type="term" value="P:positive regulation of transcription from RNA polymerase II promoter by galactose"/>
    <property type="evidence" value="ECO:0007669"/>
    <property type="project" value="TreeGrafter"/>
</dbReference>
<comment type="caution">
    <text evidence="8">The sequence shown here is derived from an EMBL/GenBank/DDBJ whole genome shotgun (WGS) entry which is preliminary data.</text>
</comment>
<evidence type="ECO:0000256" key="5">
    <source>
        <dbReference type="SAM" id="MobiDB-lite"/>
    </source>
</evidence>
<protein>
    <submittedName>
        <fullName evidence="8">Fungal-specific transcription factor domain-containing protein</fullName>
    </submittedName>
</protein>
<dbReference type="InterPro" id="IPR051127">
    <property type="entry name" value="Fungal_SecMet_Regulators"/>
</dbReference>
<dbReference type="Pfam" id="PF00172">
    <property type="entry name" value="Zn_clus"/>
    <property type="match status" value="1"/>
</dbReference>
<reference evidence="8" key="1">
    <citation type="journal article" date="2021" name="Nat. Commun.">
        <title>Genetic determinants of endophytism in the Arabidopsis root mycobiome.</title>
        <authorList>
            <person name="Mesny F."/>
            <person name="Miyauchi S."/>
            <person name="Thiergart T."/>
            <person name="Pickel B."/>
            <person name="Atanasova L."/>
            <person name="Karlsson M."/>
            <person name="Huettel B."/>
            <person name="Barry K.W."/>
            <person name="Haridas S."/>
            <person name="Chen C."/>
            <person name="Bauer D."/>
            <person name="Andreopoulos W."/>
            <person name="Pangilinan J."/>
            <person name="LaButti K."/>
            <person name="Riley R."/>
            <person name="Lipzen A."/>
            <person name="Clum A."/>
            <person name="Drula E."/>
            <person name="Henrissat B."/>
            <person name="Kohler A."/>
            <person name="Grigoriev I.V."/>
            <person name="Martin F.M."/>
            <person name="Hacquard S."/>
        </authorList>
    </citation>
    <scope>NUCLEOTIDE SEQUENCE</scope>
    <source>
        <strain evidence="8">FSSC 5 MPI-SDFR-AT-0091</strain>
    </source>
</reference>
<gene>
    <name evidence="8" type="ORF">B0J15DRAFT_506663</name>
</gene>
<keyword evidence="6" id="KW-0472">Membrane</keyword>
<keyword evidence="2" id="KW-0805">Transcription regulation</keyword>
<feature type="compositionally biased region" description="Polar residues" evidence="5">
    <location>
        <begin position="125"/>
        <end position="136"/>
    </location>
</feature>
<dbReference type="SMART" id="SM00906">
    <property type="entry name" value="Fungal_trans"/>
    <property type="match status" value="1"/>
</dbReference>
<feature type="compositionally biased region" description="Low complexity" evidence="5">
    <location>
        <begin position="113"/>
        <end position="123"/>
    </location>
</feature>
<dbReference type="PANTHER" id="PTHR47424:SF15">
    <property type="entry name" value="ZN(II)2CYS6 TRANSCRIPTION FACTOR (EUROFUNG)"/>
    <property type="match status" value="1"/>
</dbReference>
<dbReference type="Gene3D" id="4.10.240.10">
    <property type="entry name" value="Zn(2)-C6 fungal-type DNA-binding domain"/>
    <property type="match status" value="1"/>
</dbReference>
<dbReference type="SMART" id="SM00066">
    <property type="entry name" value="GAL4"/>
    <property type="match status" value="1"/>
</dbReference>
<keyword evidence="3" id="KW-0804">Transcription</keyword>
<dbReference type="GO" id="GO:0000981">
    <property type="term" value="F:DNA-binding transcription factor activity, RNA polymerase II-specific"/>
    <property type="evidence" value="ECO:0007669"/>
    <property type="project" value="InterPro"/>
</dbReference>
<evidence type="ECO:0000256" key="2">
    <source>
        <dbReference type="ARBA" id="ARBA00023015"/>
    </source>
</evidence>
<organism evidence="8 9">
    <name type="scientific">Fusarium solani</name>
    <name type="common">Filamentous fungus</name>
    <dbReference type="NCBI Taxonomy" id="169388"/>
    <lineage>
        <taxon>Eukaryota</taxon>
        <taxon>Fungi</taxon>
        <taxon>Dikarya</taxon>
        <taxon>Ascomycota</taxon>
        <taxon>Pezizomycotina</taxon>
        <taxon>Sordariomycetes</taxon>
        <taxon>Hypocreomycetidae</taxon>
        <taxon>Hypocreales</taxon>
        <taxon>Nectriaceae</taxon>
        <taxon>Fusarium</taxon>
        <taxon>Fusarium solani species complex</taxon>
    </lineage>
</organism>
<evidence type="ECO:0000256" key="3">
    <source>
        <dbReference type="ARBA" id="ARBA00023163"/>
    </source>
</evidence>
<dbReference type="PROSITE" id="PS00463">
    <property type="entry name" value="ZN2_CY6_FUNGAL_1"/>
    <property type="match status" value="1"/>
</dbReference>
<evidence type="ECO:0000313" key="8">
    <source>
        <dbReference type="EMBL" id="KAH7226036.1"/>
    </source>
</evidence>
<keyword evidence="1" id="KW-0479">Metal-binding</keyword>
<dbReference type="GO" id="GO:0008270">
    <property type="term" value="F:zinc ion binding"/>
    <property type="evidence" value="ECO:0007669"/>
    <property type="project" value="InterPro"/>
</dbReference>
<accession>A0A9P9FZ11</accession>
<dbReference type="InterPro" id="IPR001138">
    <property type="entry name" value="Zn2Cys6_DnaBD"/>
</dbReference>
<keyword evidence="6" id="KW-1133">Transmembrane helix</keyword>
<feature type="transmembrane region" description="Helical" evidence="6">
    <location>
        <begin position="303"/>
        <end position="326"/>
    </location>
</feature>
<feature type="compositionally biased region" description="Polar residues" evidence="5">
    <location>
        <begin position="66"/>
        <end position="80"/>
    </location>
</feature>
<feature type="region of interest" description="Disordered" evidence="5">
    <location>
        <begin position="61"/>
        <end position="151"/>
    </location>
</feature>
<keyword evidence="6" id="KW-0812">Transmembrane</keyword>
<evidence type="ECO:0000256" key="1">
    <source>
        <dbReference type="ARBA" id="ARBA00022723"/>
    </source>
</evidence>
<feature type="region of interest" description="Disordered" evidence="5">
    <location>
        <begin position="202"/>
        <end position="242"/>
    </location>
</feature>
<dbReference type="GO" id="GO:0006351">
    <property type="term" value="P:DNA-templated transcription"/>
    <property type="evidence" value="ECO:0007669"/>
    <property type="project" value="InterPro"/>
</dbReference>
<dbReference type="CDD" id="cd00067">
    <property type="entry name" value="GAL4"/>
    <property type="match status" value="1"/>
</dbReference>
<keyword evidence="9" id="KW-1185">Reference proteome</keyword>
<dbReference type="Pfam" id="PF04082">
    <property type="entry name" value="Fungal_trans"/>
    <property type="match status" value="1"/>
</dbReference>
<feature type="domain" description="Zn(2)-C6 fungal-type" evidence="7">
    <location>
        <begin position="32"/>
        <end position="61"/>
    </location>
</feature>
<dbReference type="GO" id="GO:0000978">
    <property type="term" value="F:RNA polymerase II cis-regulatory region sequence-specific DNA binding"/>
    <property type="evidence" value="ECO:0007669"/>
    <property type="project" value="TreeGrafter"/>
</dbReference>
<feature type="compositionally biased region" description="Polar residues" evidence="5">
    <location>
        <begin position="1"/>
        <end position="19"/>
    </location>
</feature>
<dbReference type="EMBL" id="JAGTJS010000048">
    <property type="protein sequence ID" value="KAH7226036.1"/>
    <property type="molecule type" value="Genomic_DNA"/>
</dbReference>
<sequence>MPSPSSLITQSQARETGSGTLKRKRRPRAAVACDTCRTRKVKCDGGLPCSNCVKHSFRCSYKDGHSQSSRENPGPNSSVSEAVEPRNTPLTGIAGRPDLGPTSPVSLDDGPVSEAAEAAAPSADNPGSSAERSASPTAGGLGTVNQHTGGSEFYGPSGTFYFLSRLRSHAQARPQPQQFQAAAVGAGTDSSSVVNLLHSSDYTLPDTQDASLDGPDTRSPPQPAFEPSSAARSTTHNDEPLSGIEIEIQRECVRLYFDNLHCVHPILDHASFLARSEKEVWQNQGQDNSTPTPNQGQRRKQRFLALLNIVLAIGAITAGGTSSLTWDRTTKFLEEACSNHTFGNSTPLYAPIRVARLYFERARTLLGDVFESSSIETTQTLFLMSVFCQNALKPHSCYMYSGMALRTAFAIGLPTTAHNNPSENSRLWWAMYSFEIEMCSAAGRQSFLLAPSHYAIHLISPNPAEPLLPFINCMVDFARILAEVAANASSPAQEEEALTVRSNRSTSLEKSLEDWKDRLPDHLNLGASSLRENELITKQKVVLRLRYLNMKILIHRPFLLSASVEQDPSLSDHVSSCVQAASETIGFVWDTYLYRPYFRTWWYNCTYVLDATMALLYVILINTSPCPVEVILGDIDKSLEIFASMKMLAVARKCTEITREVLNAAKISHMEPFHQALEKHGEDALLRGPHGNQAGGTVGSQPCNDHLGGNGDLEGDGPTYEELYSSLVDTNLVYNFLNFEDWNAWSATDGPGAETGNFLY</sequence>
<dbReference type="InterPro" id="IPR007219">
    <property type="entry name" value="XnlR_reg_dom"/>
</dbReference>